<dbReference type="PANTHER" id="PTHR12879:SF8">
    <property type="entry name" value="SPHINGOLIPID DELTA(4)-DESATURASE DES1"/>
    <property type="match status" value="1"/>
</dbReference>
<evidence type="ECO:0000313" key="4">
    <source>
        <dbReference type="Proteomes" id="UP001196509"/>
    </source>
</evidence>
<sequence length="300" mass="34511">MILKDRSEWRTLGLLTICYAAWLFFLINPFGLPWIVAAILLCPVITLHSSLQHECIHGHPFRDSAANDAVVVLPMGLYVPYLRFKDSHLDHHQNANICDPYDDPESWYLAQDFWSRLPRVVKAAFEFNNTLAGRMLIGPIISLIRLAMSDGRAAILNDRDVIFAWVLHIPLVALLLALVSMVSGMPLWLYFISAYFGMSILMIRTYLEHQAEESHLGRSVIIEDRGPLSLLFLNNNLHAVHHAYPSVAWHRLPSLYARHRDRFLKLNRGYSYRSYMEIIRTFAFRRKEPVPYPLAGGSDQ</sequence>
<dbReference type="PANTHER" id="PTHR12879">
    <property type="entry name" value="SPHINGOLIPID DELTA 4 DESATURASE/C-4 HYDROXYLASE PROTEIN DES2"/>
    <property type="match status" value="1"/>
</dbReference>
<evidence type="ECO:0000259" key="2">
    <source>
        <dbReference type="Pfam" id="PF00487"/>
    </source>
</evidence>
<keyword evidence="1" id="KW-0812">Transmembrane</keyword>
<proteinExistence type="predicted"/>
<feature type="transmembrane region" description="Helical" evidence="1">
    <location>
        <begin position="12"/>
        <end position="41"/>
    </location>
</feature>
<dbReference type="GO" id="GO:0016020">
    <property type="term" value="C:membrane"/>
    <property type="evidence" value="ECO:0007669"/>
    <property type="project" value="GOC"/>
</dbReference>
<keyword evidence="3" id="KW-0560">Oxidoreductase</keyword>
<organism evidence="3 4">
    <name type="scientific">Flavimaribacter sediminis</name>
    <dbReference type="NCBI Taxonomy" id="2865987"/>
    <lineage>
        <taxon>Bacteria</taxon>
        <taxon>Pseudomonadati</taxon>
        <taxon>Pseudomonadota</taxon>
        <taxon>Alphaproteobacteria</taxon>
        <taxon>Hyphomicrobiales</taxon>
        <taxon>Rhizobiaceae</taxon>
        <taxon>Flavimaribacter</taxon>
    </lineage>
</organism>
<dbReference type="GO" id="GO:0046513">
    <property type="term" value="P:ceramide biosynthetic process"/>
    <property type="evidence" value="ECO:0007669"/>
    <property type="project" value="TreeGrafter"/>
</dbReference>
<dbReference type="EC" id="1.14.19.-" evidence="3"/>
<keyword evidence="4" id="KW-1185">Reference proteome</keyword>
<reference evidence="3" key="1">
    <citation type="submission" date="2021-08" db="EMBL/GenBank/DDBJ databases">
        <title>Hoeflea bacterium WL0058 sp. nov., isolated from the sediment.</title>
        <authorList>
            <person name="Wang L."/>
            <person name="Zhang D."/>
        </authorList>
    </citation>
    <scope>NUCLEOTIDE SEQUENCE</scope>
    <source>
        <strain evidence="3">WL0058</strain>
    </source>
</reference>
<gene>
    <name evidence="3" type="ORF">K1W69_06540</name>
</gene>
<feature type="transmembrane region" description="Helical" evidence="1">
    <location>
        <begin position="160"/>
        <end position="181"/>
    </location>
</feature>
<evidence type="ECO:0000256" key="1">
    <source>
        <dbReference type="SAM" id="Phobius"/>
    </source>
</evidence>
<accession>A0AAE2ZIZ7</accession>
<feature type="transmembrane region" description="Helical" evidence="1">
    <location>
        <begin position="187"/>
        <end position="207"/>
    </location>
</feature>
<protein>
    <submittedName>
        <fullName evidence="3">Fatty acid desaturase</fullName>
        <ecNumber evidence="3">1.14.19.-</ecNumber>
    </submittedName>
</protein>
<keyword evidence="1" id="KW-1133">Transmembrane helix</keyword>
<keyword evidence="1" id="KW-0472">Membrane</keyword>
<comment type="caution">
    <text evidence="3">The sequence shown here is derived from an EMBL/GenBank/DDBJ whole genome shotgun (WGS) entry which is preliminary data.</text>
</comment>
<name>A0AAE2ZIZ7_9HYPH</name>
<feature type="domain" description="Fatty acid desaturase" evidence="2">
    <location>
        <begin position="34"/>
        <end position="272"/>
    </location>
</feature>
<evidence type="ECO:0000313" key="3">
    <source>
        <dbReference type="EMBL" id="MBW8636839.1"/>
    </source>
</evidence>
<dbReference type="AlphaFoldDB" id="A0AAE2ZIZ7"/>
<dbReference type="Proteomes" id="UP001196509">
    <property type="component" value="Unassembled WGS sequence"/>
</dbReference>
<feature type="transmembrane region" description="Helical" evidence="1">
    <location>
        <begin position="131"/>
        <end position="148"/>
    </location>
</feature>
<dbReference type="InterPro" id="IPR005804">
    <property type="entry name" value="FA_desaturase_dom"/>
</dbReference>
<dbReference type="RefSeq" id="WP_220227487.1">
    <property type="nucleotide sequence ID" value="NZ_JAICBX010000001.1"/>
</dbReference>
<dbReference type="EMBL" id="JAICBX010000001">
    <property type="protein sequence ID" value="MBW8636839.1"/>
    <property type="molecule type" value="Genomic_DNA"/>
</dbReference>
<dbReference type="Pfam" id="PF00487">
    <property type="entry name" value="FA_desaturase"/>
    <property type="match status" value="1"/>
</dbReference>
<dbReference type="GO" id="GO:0042284">
    <property type="term" value="F:sphingolipid delta-4 desaturase activity"/>
    <property type="evidence" value="ECO:0007669"/>
    <property type="project" value="TreeGrafter"/>
</dbReference>